<dbReference type="PANTHER" id="PTHR34187:SF2">
    <property type="entry name" value="DUF202 DOMAIN-CONTAINING PROTEIN"/>
    <property type="match status" value="1"/>
</dbReference>
<keyword evidence="2" id="KW-1003">Cell membrane</keyword>
<keyword evidence="9" id="KW-1185">Reference proteome</keyword>
<keyword evidence="5 6" id="KW-0472">Membrane</keyword>
<keyword evidence="3 6" id="KW-0812">Transmembrane</keyword>
<dbReference type="AlphaFoldDB" id="A0A7C9PKT9"/>
<evidence type="ECO:0000256" key="6">
    <source>
        <dbReference type="SAM" id="Phobius"/>
    </source>
</evidence>
<organism evidence="8 9">
    <name type="scientific">Ideonella livida</name>
    <dbReference type="NCBI Taxonomy" id="2707176"/>
    <lineage>
        <taxon>Bacteria</taxon>
        <taxon>Pseudomonadati</taxon>
        <taxon>Pseudomonadota</taxon>
        <taxon>Betaproteobacteria</taxon>
        <taxon>Burkholderiales</taxon>
        <taxon>Sphaerotilaceae</taxon>
        <taxon>Ideonella</taxon>
    </lineage>
</organism>
<name>A0A7C9PKT9_9BURK</name>
<evidence type="ECO:0000256" key="4">
    <source>
        <dbReference type="ARBA" id="ARBA00022989"/>
    </source>
</evidence>
<reference evidence="8 9" key="1">
    <citation type="submission" date="2020-02" db="EMBL/GenBank/DDBJ databases">
        <title>Ideonella bacterium strain TBM-1.</title>
        <authorList>
            <person name="Chen W.-M."/>
        </authorList>
    </citation>
    <scope>NUCLEOTIDE SEQUENCE [LARGE SCALE GENOMIC DNA]</scope>
    <source>
        <strain evidence="8 9">TBM-1</strain>
    </source>
</reference>
<dbReference type="InterPro" id="IPR003807">
    <property type="entry name" value="DUF202"/>
</dbReference>
<gene>
    <name evidence="8" type="ORF">G3A44_21705</name>
</gene>
<sequence length="128" mass="13889">MSHRTMSRPASRPLWQRAGQEPDYRFSLANERTFLAWIRTALALMAGAVVLRQVAGGHPTGPGLLTGAALAACGLAAVLCVFAYRRWKANEMAMRHQQPLPASRFLLGLSWLLGAAALGMAWAVLHLP</sequence>
<dbReference type="Proteomes" id="UP000484255">
    <property type="component" value="Unassembled WGS sequence"/>
</dbReference>
<protein>
    <submittedName>
        <fullName evidence="8">DUF202 domain-containing protein</fullName>
    </submittedName>
</protein>
<evidence type="ECO:0000313" key="8">
    <source>
        <dbReference type="EMBL" id="NDY93810.1"/>
    </source>
</evidence>
<evidence type="ECO:0000256" key="3">
    <source>
        <dbReference type="ARBA" id="ARBA00022692"/>
    </source>
</evidence>
<evidence type="ECO:0000256" key="1">
    <source>
        <dbReference type="ARBA" id="ARBA00004651"/>
    </source>
</evidence>
<comment type="caution">
    <text evidence="8">The sequence shown here is derived from an EMBL/GenBank/DDBJ whole genome shotgun (WGS) entry which is preliminary data.</text>
</comment>
<proteinExistence type="predicted"/>
<accession>A0A7C9PKT9</accession>
<dbReference type="Pfam" id="PF02656">
    <property type="entry name" value="DUF202"/>
    <property type="match status" value="1"/>
</dbReference>
<dbReference type="GO" id="GO:0005886">
    <property type="term" value="C:plasma membrane"/>
    <property type="evidence" value="ECO:0007669"/>
    <property type="project" value="UniProtKB-SubCell"/>
</dbReference>
<feature type="transmembrane region" description="Helical" evidence="6">
    <location>
        <begin position="63"/>
        <end position="84"/>
    </location>
</feature>
<comment type="subcellular location">
    <subcellularLocation>
        <location evidence="1">Cell membrane</location>
        <topology evidence="1">Multi-pass membrane protein</topology>
    </subcellularLocation>
</comment>
<dbReference type="InterPro" id="IPR052053">
    <property type="entry name" value="IM_YidH-like"/>
</dbReference>
<evidence type="ECO:0000313" key="9">
    <source>
        <dbReference type="Proteomes" id="UP000484255"/>
    </source>
</evidence>
<evidence type="ECO:0000256" key="5">
    <source>
        <dbReference type="ARBA" id="ARBA00023136"/>
    </source>
</evidence>
<dbReference type="EMBL" id="JAAGOH010000048">
    <property type="protein sequence ID" value="NDY93810.1"/>
    <property type="molecule type" value="Genomic_DNA"/>
</dbReference>
<evidence type="ECO:0000259" key="7">
    <source>
        <dbReference type="Pfam" id="PF02656"/>
    </source>
</evidence>
<keyword evidence="4 6" id="KW-1133">Transmembrane helix</keyword>
<dbReference type="PANTHER" id="PTHR34187">
    <property type="entry name" value="FGR18P"/>
    <property type="match status" value="1"/>
</dbReference>
<feature type="domain" description="DUF202" evidence="7">
    <location>
        <begin position="25"/>
        <end position="91"/>
    </location>
</feature>
<feature type="transmembrane region" description="Helical" evidence="6">
    <location>
        <begin position="34"/>
        <end position="51"/>
    </location>
</feature>
<evidence type="ECO:0000256" key="2">
    <source>
        <dbReference type="ARBA" id="ARBA00022475"/>
    </source>
</evidence>
<feature type="transmembrane region" description="Helical" evidence="6">
    <location>
        <begin position="105"/>
        <end position="125"/>
    </location>
</feature>